<sequence>MKIKLLFILTFFVVSHAINAQIIKGKVTDKITGQPIIGTTVIIENSNPVVGVTTNNDGIFEIKDLKSGRYTLIVHSIGYQKLRKTEILATGVIGSQLLDIELEEDITTLEGVTITSSNDKDANNVMANVSSRSFSVEQSSRFAGGLSDPSRVAYNFAGVTFSSPQDNGVVIRGNSPSSVLWRVNDLDVYGAAHFGGGNLAGAGLISIFNTNLLRSTDFFTGAFPSEYSNSTSGVFDINFRKGNTEEHTHSVQLGILGIDLSSEGPINKEKGSSYIINYRHGFIGYIGKLSGGTSPNFQDLSFNLSFPSKKHGTINIWGMGGLSDIDTPYRKYVYEVKDKDKDLEDSQVKIKYREYEKDYLDKEIDFGMGAFGVNHTKPIGSASVLKTSLGVTANKYANTTRFFEEVSETSNEGTLHPHEKLKNIDYKISLSSTLTSNITSKLIHKSGVRIDLLSTDAYAFKVDSLYGNLNEKFSTNNTAYNLSAFTDFKYQIFQQLSMTAGLAINKFELTDEISLEPRMGLKYNPTENIILGVAYGRHSKREELKVYSFINPLTQEVNDMKLSKSDHYVGSIKVNLSKNIRLTTEVYYQDLFDVPVMQGTSYSFANYTTLWGSSSPIINTGTGVNKGIDITLERSMVNGFYYMLSGSLYDSKYTDDLGNTRNTLFNRNYMATITAGKEFIVKGKNLLGFNFNATYLGGVPLTPYDEQASHQQQKVVYKENELYSIKGQDEIWMNFGITYKILKKKSTRTWGLDMQNALLTEQTAGYKYNLREQKVEEDRVFFILPNFYYKITF</sequence>
<dbReference type="SUPFAM" id="SSF49464">
    <property type="entry name" value="Carboxypeptidase regulatory domain-like"/>
    <property type="match status" value="1"/>
</dbReference>
<protein>
    <recommendedName>
        <fullName evidence="4">TonB-dependent receptor</fullName>
    </recommendedName>
</protein>
<evidence type="ECO:0000313" key="2">
    <source>
        <dbReference type="EMBL" id="OHX67288.1"/>
    </source>
</evidence>
<dbReference type="RefSeq" id="WP_044226116.1">
    <property type="nucleotide sequence ID" value="NZ_JRYR02000001.1"/>
</dbReference>
<feature type="signal peptide" evidence="1">
    <location>
        <begin position="1"/>
        <end position="20"/>
    </location>
</feature>
<dbReference type="Proteomes" id="UP000179797">
    <property type="component" value="Unassembled WGS sequence"/>
</dbReference>
<dbReference type="OrthoDB" id="9804995at2"/>
<dbReference type="EMBL" id="JRYR02000001">
    <property type="protein sequence ID" value="OHX67288.1"/>
    <property type="molecule type" value="Genomic_DNA"/>
</dbReference>
<evidence type="ECO:0000313" key="3">
    <source>
        <dbReference type="Proteomes" id="UP000179797"/>
    </source>
</evidence>
<evidence type="ECO:0008006" key="4">
    <source>
        <dbReference type="Google" id="ProtNLM"/>
    </source>
</evidence>
<comment type="caution">
    <text evidence="2">The sequence shown here is derived from an EMBL/GenBank/DDBJ whole genome shotgun (WGS) entry which is preliminary data.</text>
</comment>
<accession>A0A1S1Z1Z0</accession>
<feature type="chain" id="PRO_5010373020" description="TonB-dependent receptor" evidence="1">
    <location>
        <begin position="21"/>
        <end position="793"/>
    </location>
</feature>
<keyword evidence="1" id="KW-0732">Signal</keyword>
<reference evidence="2 3" key="1">
    <citation type="journal article" date="2012" name="Int. J. Syst. Evol. Microbiol.">
        <title>Flammeovirga pacifica sp. nov., isolated from deep-sea sediment.</title>
        <authorList>
            <person name="Xu H."/>
            <person name="Fu Y."/>
            <person name="Yang N."/>
            <person name="Ding Z."/>
            <person name="Lai Q."/>
            <person name="Zeng R."/>
        </authorList>
    </citation>
    <scope>NUCLEOTIDE SEQUENCE [LARGE SCALE GENOMIC DNA]</scope>
    <source>
        <strain evidence="3">DSM 24597 / LMG 26175 / WPAGA1</strain>
    </source>
</reference>
<dbReference type="Gene3D" id="2.60.40.1120">
    <property type="entry name" value="Carboxypeptidase-like, regulatory domain"/>
    <property type="match status" value="1"/>
</dbReference>
<name>A0A1S1Z1Z0_FLAPC</name>
<keyword evidence="3" id="KW-1185">Reference proteome</keyword>
<dbReference type="AlphaFoldDB" id="A0A1S1Z1Z0"/>
<proteinExistence type="predicted"/>
<gene>
    <name evidence="2" type="ORF">NH26_13525</name>
</gene>
<evidence type="ECO:0000256" key="1">
    <source>
        <dbReference type="SAM" id="SignalP"/>
    </source>
</evidence>
<dbReference type="SUPFAM" id="SSF56935">
    <property type="entry name" value="Porins"/>
    <property type="match status" value="1"/>
</dbReference>
<organism evidence="2 3">
    <name type="scientific">Flammeovirga pacifica</name>
    <dbReference type="NCBI Taxonomy" id="915059"/>
    <lineage>
        <taxon>Bacteria</taxon>
        <taxon>Pseudomonadati</taxon>
        <taxon>Bacteroidota</taxon>
        <taxon>Cytophagia</taxon>
        <taxon>Cytophagales</taxon>
        <taxon>Flammeovirgaceae</taxon>
        <taxon>Flammeovirga</taxon>
    </lineage>
</organism>
<dbReference type="InterPro" id="IPR008969">
    <property type="entry name" value="CarboxyPept-like_regulatory"/>
</dbReference>
<dbReference type="STRING" id="915059.NH26_13525"/>
<dbReference type="Pfam" id="PF13715">
    <property type="entry name" value="CarbopepD_reg_2"/>
    <property type="match status" value="1"/>
</dbReference>